<keyword evidence="3" id="KW-1185">Reference proteome</keyword>
<accession>A0A6B9LIW1</accession>
<dbReference type="GeneID" id="80004927"/>
<organism evidence="2 3">
    <name type="scientific">Microbacterium phage Terij</name>
    <dbReference type="NCBI Taxonomy" id="2686229"/>
    <lineage>
        <taxon>Viruses</taxon>
        <taxon>Duplodnaviria</taxon>
        <taxon>Heunggongvirae</taxon>
        <taxon>Uroviricota</taxon>
        <taxon>Caudoviricetes</taxon>
        <taxon>Hodgkinviridae</taxon>
        <taxon>Margaeryvirus</taxon>
        <taxon>Margaeryvirus terij</taxon>
    </lineage>
</organism>
<dbReference type="KEGG" id="vg:80004927"/>
<evidence type="ECO:0000256" key="1">
    <source>
        <dbReference type="SAM" id="MobiDB-lite"/>
    </source>
</evidence>
<evidence type="ECO:0000313" key="3">
    <source>
        <dbReference type="Proteomes" id="UP000464752"/>
    </source>
</evidence>
<name>A0A6B9LIW1_9CAUD</name>
<protein>
    <submittedName>
        <fullName evidence="2">Helix-turn-helix DNA binding domain protein</fullName>
    </submittedName>
</protein>
<evidence type="ECO:0000313" key="2">
    <source>
        <dbReference type="EMBL" id="QHB37199.1"/>
    </source>
</evidence>
<feature type="region of interest" description="Disordered" evidence="1">
    <location>
        <begin position="71"/>
        <end position="95"/>
    </location>
</feature>
<dbReference type="Proteomes" id="UP000464752">
    <property type="component" value="Segment"/>
</dbReference>
<dbReference type="EMBL" id="MN813684">
    <property type="protein sequence ID" value="QHB37199.1"/>
    <property type="molecule type" value="Genomic_DNA"/>
</dbReference>
<gene>
    <name evidence="2" type="primary">65</name>
    <name evidence="2" type="ORF">SEA_TERIJ_65</name>
</gene>
<dbReference type="RefSeq" id="YP_010751261.1">
    <property type="nucleotide sequence ID" value="NC_073367.1"/>
</dbReference>
<reference evidence="2 3" key="1">
    <citation type="submission" date="2019-12" db="EMBL/GenBank/DDBJ databases">
        <authorList>
            <person name="Kistler A.K."/>
            <person name="Garlena R.A."/>
            <person name="Russell D.A."/>
            <person name="Pope W.H."/>
            <person name="Jacobs-Sera D."/>
            <person name="Hatfull G.F."/>
        </authorList>
    </citation>
    <scope>NUCLEOTIDE SEQUENCE [LARGE SCALE GENOMIC DNA]</scope>
</reference>
<sequence length="218" mass="24205">MSGGSNGLPAIANLADRQRCTEAPSKRKYTTTEEAWDAARKRSQESGLEIAPYACPGCGGYHLTRKVTGSDTLTRQSGGKVVTGAQRRKSTHPVHAPAVIRQTIPEPEEEPVPGDHDTRIRYARALLAETPEPTTTEVQAALSCSKETARRTMLELGYRNTKGRHAVWRIEHETVQQTMAEHESWQTLDLDRLAHMPIGDLIAAYRQIGVELRVQTRQ</sequence>
<proteinExistence type="predicted"/>